<dbReference type="Gene3D" id="6.10.140.2220">
    <property type="match status" value="1"/>
</dbReference>
<dbReference type="InterPro" id="IPR052097">
    <property type="entry name" value="SET-MYND_domain_protein"/>
</dbReference>
<dbReference type="PROSITE" id="PS01360">
    <property type="entry name" value="ZF_MYND_1"/>
    <property type="match status" value="1"/>
</dbReference>
<keyword evidence="11" id="KW-1185">Reference proteome</keyword>
<dbReference type="GO" id="GO:0008170">
    <property type="term" value="F:N-methyltransferase activity"/>
    <property type="evidence" value="ECO:0007669"/>
    <property type="project" value="UniProtKB-ARBA"/>
</dbReference>
<dbReference type="Gene3D" id="1.10.220.160">
    <property type="match status" value="1"/>
</dbReference>
<gene>
    <name evidence="10" type="ORF">PV327_001955</name>
</gene>
<dbReference type="GO" id="GO:0005634">
    <property type="term" value="C:nucleus"/>
    <property type="evidence" value="ECO:0007669"/>
    <property type="project" value="TreeGrafter"/>
</dbReference>
<proteinExistence type="predicted"/>
<keyword evidence="5 7" id="KW-0863">Zinc-finger</keyword>
<evidence type="ECO:0000256" key="3">
    <source>
        <dbReference type="ARBA" id="ARBA00022691"/>
    </source>
</evidence>
<feature type="domain" description="MYND-type" evidence="9">
    <location>
        <begin position="219"/>
        <end position="258"/>
    </location>
</feature>
<dbReference type="GO" id="GO:0042826">
    <property type="term" value="F:histone deacetylase binding"/>
    <property type="evidence" value="ECO:0007669"/>
    <property type="project" value="TreeGrafter"/>
</dbReference>
<protein>
    <recommendedName>
        <fullName evidence="12">SET and MYND domain-containing protein 4</fullName>
    </recommendedName>
</protein>
<keyword evidence="1" id="KW-0489">Methyltransferase</keyword>
<dbReference type="GO" id="GO:0008270">
    <property type="term" value="F:zinc ion binding"/>
    <property type="evidence" value="ECO:0007669"/>
    <property type="project" value="UniProtKB-KW"/>
</dbReference>
<sequence>MAINIEKNDKSTSRALAYIEDGNKKFESLYWEDLLEIYTKAAMYAENDSNELARAYGNRSATLYTGGLYQDALIDIERALAIGYSNNTKTKLYVRRAKCIFALKKEMSPEIEEALADARKWLDEMKEADKKYMTKILDKFPEGLTYKAPFKKHDYNALLPQPPQDNPKIPGASGAIELKYSDKFGRHIVATRDINAGETLIVHTSYATVIGPKFAYKYCWYCCKRAWSAVPCHKCVEVIYCDETCRDKAWSEHHEIECEVTSAITRENIDLHDLLALRLTVKAYKEAGSLKKLQEKIQEIDAINDPILKLFKNNVFDHTKYESVYSLWREYNSRFIVVLKASIILSSLAATTNIFGEKISNFEELLNNPEAIFIGRLILVNFEVALMNGAKLSVDDNAGYALDPFWSLFNHSCDPELINFTSGNIVTLTAFQRLEKGQQVTINYGRAFFYADPIMRQVLHRSFEFVCECVACDEFWGPDFELDFPHCEVYSPAALMKKLGLSTVFGKFINIAHMESANDDVKVLLIPDLFRVLDFYHRISGYPTVEIIKIKMILAEMFSTLRYKY</sequence>
<comment type="caution">
    <text evidence="10">The sequence shown here is derived from an EMBL/GenBank/DDBJ whole genome shotgun (WGS) entry which is preliminary data.</text>
</comment>
<dbReference type="GO" id="GO:0005737">
    <property type="term" value="C:cytoplasm"/>
    <property type="evidence" value="ECO:0007669"/>
    <property type="project" value="TreeGrafter"/>
</dbReference>
<feature type="domain" description="SET" evidence="8">
    <location>
        <begin position="174"/>
        <end position="445"/>
    </location>
</feature>
<dbReference type="PROSITE" id="PS50280">
    <property type="entry name" value="SET"/>
    <property type="match status" value="1"/>
</dbReference>
<evidence type="ECO:0000256" key="4">
    <source>
        <dbReference type="ARBA" id="ARBA00022723"/>
    </source>
</evidence>
<evidence type="ECO:0000256" key="7">
    <source>
        <dbReference type="PROSITE-ProRule" id="PRU00134"/>
    </source>
</evidence>
<dbReference type="GO" id="GO:0008757">
    <property type="term" value="F:S-adenosylmethionine-dependent methyltransferase activity"/>
    <property type="evidence" value="ECO:0007669"/>
    <property type="project" value="UniProtKB-ARBA"/>
</dbReference>
<evidence type="ECO:0000259" key="8">
    <source>
        <dbReference type="PROSITE" id="PS50280"/>
    </source>
</evidence>
<name>A0AA39FEZ1_MICHY</name>
<evidence type="ECO:0000256" key="5">
    <source>
        <dbReference type="ARBA" id="ARBA00022771"/>
    </source>
</evidence>
<dbReference type="EMBL" id="JAQQBR010001831">
    <property type="protein sequence ID" value="KAK0168124.1"/>
    <property type="molecule type" value="Genomic_DNA"/>
</dbReference>
<dbReference type="GO" id="GO:0032259">
    <property type="term" value="P:methylation"/>
    <property type="evidence" value="ECO:0007669"/>
    <property type="project" value="UniProtKB-KW"/>
</dbReference>
<keyword evidence="6" id="KW-0862">Zinc</keyword>
<reference evidence="10" key="2">
    <citation type="submission" date="2023-03" db="EMBL/GenBank/DDBJ databases">
        <authorList>
            <person name="Inwood S.N."/>
            <person name="Skelly J.G."/>
            <person name="Guhlin J."/>
            <person name="Harrop T.W.R."/>
            <person name="Goldson S.G."/>
            <person name="Dearden P.K."/>
        </authorList>
    </citation>
    <scope>NUCLEOTIDE SEQUENCE</scope>
    <source>
        <strain evidence="10">Lincoln</strain>
        <tissue evidence="10">Whole body</tissue>
    </source>
</reference>
<accession>A0AA39FEZ1</accession>
<organism evidence="10 11">
    <name type="scientific">Microctonus hyperodae</name>
    <name type="common">Parasitoid wasp</name>
    <dbReference type="NCBI Taxonomy" id="165561"/>
    <lineage>
        <taxon>Eukaryota</taxon>
        <taxon>Metazoa</taxon>
        <taxon>Ecdysozoa</taxon>
        <taxon>Arthropoda</taxon>
        <taxon>Hexapoda</taxon>
        <taxon>Insecta</taxon>
        <taxon>Pterygota</taxon>
        <taxon>Neoptera</taxon>
        <taxon>Endopterygota</taxon>
        <taxon>Hymenoptera</taxon>
        <taxon>Apocrita</taxon>
        <taxon>Ichneumonoidea</taxon>
        <taxon>Braconidae</taxon>
        <taxon>Euphorinae</taxon>
        <taxon>Microctonus</taxon>
    </lineage>
</organism>
<dbReference type="Gene3D" id="2.170.270.10">
    <property type="entry name" value="SET domain"/>
    <property type="match status" value="1"/>
</dbReference>
<reference evidence="10" key="1">
    <citation type="journal article" date="2023" name="bioRxiv">
        <title>Scaffold-level genome assemblies of two parasitoid biocontrol wasps reveal the parthenogenesis mechanism and an associated novel virus.</title>
        <authorList>
            <person name="Inwood S."/>
            <person name="Skelly J."/>
            <person name="Guhlin J."/>
            <person name="Harrop T."/>
            <person name="Goldson S."/>
            <person name="Dearden P."/>
        </authorList>
    </citation>
    <scope>NUCLEOTIDE SEQUENCE</scope>
    <source>
        <strain evidence="10">Lincoln</strain>
        <tissue evidence="10">Whole body</tissue>
    </source>
</reference>
<evidence type="ECO:0000313" key="11">
    <source>
        <dbReference type="Proteomes" id="UP001168972"/>
    </source>
</evidence>
<dbReference type="InterPro" id="IPR046341">
    <property type="entry name" value="SET_dom_sf"/>
</dbReference>
<dbReference type="PANTHER" id="PTHR46165:SF6">
    <property type="entry name" value="SET AND MYND DOMAIN-CONTAINING PROTEIN 4-LIKE PROTEIN"/>
    <property type="match status" value="1"/>
</dbReference>
<dbReference type="GO" id="GO:0008276">
    <property type="term" value="F:protein methyltransferase activity"/>
    <property type="evidence" value="ECO:0007669"/>
    <property type="project" value="UniProtKB-ARBA"/>
</dbReference>
<evidence type="ECO:0000259" key="9">
    <source>
        <dbReference type="PROSITE" id="PS50865"/>
    </source>
</evidence>
<keyword evidence="4" id="KW-0479">Metal-binding</keyword>
<dbReference type="PANTHER" id="PTHR46165">
    <property type="entry name" value="SET AND MYND DOMAIN-CONTAINING PROTEIN 4"/>
    <property type="match status" value="1"/>
</dbReference>
<dbReference type="PROSITE" id="PS50865">
    <property type="entry name" value="ZF_MYND_2"/>
    <property type="match status" value="1"/>
</dbReference>
<keyword evidence="2" id="KW-0808">Transferase</keyword>
<dbReference type="SUPFAM" id="SSF82199">
    <property type="entry name" value="SET domain"/>
    <property type="match status" value="1"/>
</dbReference>
<evidence type="ECO:0000313" key="10">
    <source>
        <dbReference type="EMBL" id="KAK0168124.1"/>
    </source>
</evidence>
<dbReference type="Pfam" id="PF00856">
    <property type="entry name" value="SET"/>
    <property type="match status" value="1"/>
</dbReference>
<evidence type="ECO:0000256" key="2">
    <source>
        <dbReference type="ARBA" id="ARBA00022679"/>
    </source>
</evidence>
<evidence type="ECO:0008006" key="12">
    <source>
        <dbReference type="Google" id="ProtNLM"/>
    </source>
</evidence>
<keyword evidence="3" id="KW-0949">S-adenosyl-L-methionine</keyword>
<dbReference type="Gene3D" id="1.25.40.10">
    <property type="entry name" value="Tetratricopeptide repeat domain"/>
    <property type="match status" value="1"/>
</dbReference>
<evidence type="ECO:0000256" key="1">
    <source>
        <dbReference type="ARBA" id="ARBA00022603"/>
    </source>
</evidence>
<dbReference type="Proteomes" id="UP001168972">
    <property type="component" value="Unassembled WGS sequence"/>
</dbReference>
<dbReference type="InterPro" id="IPR011990">
    <property type="entry name" value="TPR-like_helical_dom_sf"/>
</dbReference>
<dbReference type="AlphaFoldDB" id="A0AA39FEZ1"/>
<dbReference type="InterPro" id="IPR002893">
    <property type="entry name" value="Znf_MYND"/>
</dbReference>
<dbReference type="SUPFAM" id="SSF48452">
    <property type="entry name" value="TPR-like"/>
    <property type="match status" value="1"/>
</dbReference>
<evidence type="ECO:0000256" key="6">
    <source>
        <dbReference type="ARBA" id="ARBA00022833"/>
    </source>
</evidence>
<dbReference type="InterPro" id="IPR001214">
    <property type="entry name" value="SET_dom"/>
</dbReference>